<comment type="caution">
    <text evidence="2">The sequence shown here is derived from an EMBL/GenBank/DDBJ whole genome shotgun (WGS) entry which is preliminary data.</text>
</comment>
<evidence type="ECO:0000313" key="2">
    <source>
        <dbReference type="EMBL" id="TYL36377.1"/>
    </source>
</evidence>
<organism evidence="2 3">
    <name type="scientific">Natronococcus pandeyae</name>
    <dbReference type="NCBI Taxonomy" id="2055836"/>
    <lineage>
        <taxon>Archaea</taxon>
        <taxon>Methanobacteriati</taxon>
        <taxon>Methanobacteriota</taxon>
        <taxon>Stenosarchaea group</taxon>
        <taxon>Halobacteria</taxon>
        <taxon>Halobacteriales</taxon>
        <taxon>Natrialbaceae</taxon>
        <taxon>Natronococcus</taxon>
    </lineage>
</organism>
<feature type="region of interest" description="Disordered" evidence="1">
    <location>
        <begin position="28"/>
        <end position="83"/>
    </location>
</feature>
<gene>
    <name evidence="2" type="ORF">CV102_22365</name>
</gene>
<feature type="compositionally biased region" description="Basic and acidic residues" evidence="1">
    <location>
        <begin position="28"/>
        <end position="39"/>
    </location>
</feature>
<dbReference type="Proteomes" id="UP000766904">
    <property type="component" value="Unassembled WGS sequence"/>
</dbReference>
<evidence type="ECO:0000313" key="3">
    <source>
        <dbReference type="Proteomes" id="UP000766904"/>
    </source>
</evidence>
<accession>A0A8J8PZ88</accession>
<sequence>MIIVSANARTLLDLHLYEDTEQISLPDLVEHDSTSKAETETAAVLDDDDDRKKGDRDQFDAARNAFESETTDERPSIRRTALI</sequence>
<proteinExistence type="predicted"/>
<protein>
    <submittedName>
        <fullName evidence="2">Uncharacterized protein</fullName>
    </submittedName>
</protein>
<dbReference type="AlphaFoldDB" id="A0A8J8PZ88"/>
<reference evidence="2" key="1">
    <citation type="submission" date="2017-11" db="EMBL/GenBank/DDBJ databases">
        <authorList>
            <person name="Kajale S.C."/>
            <person name="Sharma A."/>
        </authorList>
    </citation>
    <scope>NUCLEOTIDE SEQUENCE</scope>
    <source>
        <strain evidence="2">LS1_42</strain>
    </source>
</reference>
<feature type="compositionally biased region" description="Basic and acidic residues" evidence="1">
    <location>
        <begin position="50"/>
        <end position="60"/>
    </location>
</feature>
<evidence type="ECO:0000256" key="1">
    <source>
        <dbReference type="SAM" id="MobiDB-lite"/>
    </source>
</evidence>
<keyword evidence="3" id="KW-1185">Reference proteome</keyword>
<dbReference type="EMBL" id="PHNJ01000018">
    <property type="protein sequence ID" value="TYL36377.1"/>
    <property type="molecule type" value="Genomic_DNA"/>
</dbReference>
<name>A0A8J8PZ88_9EURY</name>